<evidence type="ECO:0000313" key="3">
    <source>
        <dbReference type="Proteomes" id="UP000578531"/>
    </source>
</evidence>
<reference evidence="2 3" key="1">
    <citation type="journal article" date="2020" name="Genomics">
        <title>Complete, high-quality genomes from long-read metagenomic sequencing of two wolf lichen thalli reveals enigmatic genome architecture.</title>
        <authorList>
            <person name="McKenzie S.K."/>
            <person name="Walston R.F."/>
            <person name="Allen J.L."/>
        </authorList>
    </citation>
    <scope>NUCLEOTIDE SEQUENCE [LARGE SCALE GENOMIC DNA]</scope>
    <source>
        <strain evidence="2">WasteWater2</strain>
    </source>
</reference>
<sequence>MSLPANDIVEALDDVNNSTDVTGLLESLTGLVQNVVSFLPTLLAQSQENNRALAHICSFTQASTGKNYCSTASSVMVPSMLGMVVAVTVVVLVNMVDHVP</sequence>
<dbReference type="GeneID" id="59288201"/>
<comment type="caution">
    <text evidence="2">The sequence shown here is derived from an EMBL/GenBank/DDBJ whole genome shotgun (WGS) entry which is preliminary data.</text>
</comment>
<accession>A0A8H6FV30</accession>
<feature type="transmembrane region" description="Helical" evidence="1">
    <location>
        <begin position="75"/>
        <end position="96"/>
    </location>
</feature>
<evidence type="ECO:0000313" key="2">
    <source>
        <dbReference type="EMBL" id="KAF6235344.1"/>
    </source>
</evidence>
<gene>
    <name evidence="2" type="ORF">HO173_006540</name>
</gene>
<dbReference type="Proteomes" id="UP000578531">
    <property type="component" value="Unassembled WGS sequence"/>
</dbReference>
<dbReference type="EMBL" id="JACCJC010000025">
    <property type="protein sequence ID" value="KAF6235344.1"/>
    <property type="molecule type" value="Genomic_DNA"/>
</dbReference>
<keyword evidence="1" id="KW-0472">Membrane</keyword>
<proteinExistence type="predicted"/>
<dbReference type="AlphaFoldDB" id="A0A8H6FV30"/>
<dbReference type="RefSeq" id="XP_037164715.1">
    <property type="nucleotide sequence ID" value="XM_037308449.1"/>
</dbReference>
<protein>
    <submittedName>
        <fullName evidence="2">Uncharacterized protein</fullName>
    </submittedName>
</protein>
<name>A0A8H6FV30_9LECA</name>
<evidence type="ECO:0000256" key="1">
    <source>
        <dbReference type="SAM" id="Phobius"/>
    </source>
</evidence>
<keyword evidence="1" id="KW-1133">Transmembrane helix</keyword>
<keyword evidence="3" id="KW-1185">Reference proteome</keyword>
<organism evidence="2 3">
    <name type="scientific">Letharia columbiana</name>
    <dbReference type="NCBI Taxonomy" id="112416"/>
    <lineage>
        <taxon>Eukaryota</taxon>
        <taxon>Fungi</taxon>
        <taxon>Dikarya</taxon>
        <taxon>Ascomycota</taxon>
        <taxon>Pezizomycotina</taxon>
        <taxon>Lecanoromycetes</taxon>
        <taxon>OSLEUM clade</taxon>
        <taxon>Lecanoromycetidae</taxon>
        <taxon>Lecanorales</taxon>
        <taxon>Lecanorineae</taxon>
        <taxon>Parmeliaceae</taxon>
        <taxon>Letharia</taxon>
    </lineage>
</organism>
<dbReference type="OrthoDB" id="5417413at2759"/>
<keyword evidence="1" id="KW-0812">Transmembrane</keyword>